<evidence type="ECO:0000256" key="6">
    <source>
        <dbReference type="ARBA" id="ARBA00023125"/>
    </source>
</evidence>
<dbReference type="InterPro" id="IPR039462">
    <property type="entry name" value="Nup159/Nup146_N"/>
</dbReference>
<evidence type="ECO:0000256" key="10">
    <source>
        <dbReference type="ARBA" id="ARBA00045154"/>
    </source>
</evidence>
<feature type="compositionally biased region" description="Acidic residues" evidence="11">
    <location>
        <begin position="914"/>
        <end position="927"/>
    </location>
</feature>
<feature type="compositionally biased region" description="Low complexity" evidence="11">
    <location>
        <begin position="874"/>
        <end position="883"/>
    </location>
</feature>
<dbReference type="Pfam" id="PF04082">
    <property type="entry name" value="Fungal_trans"/>
    <property type="match status" value="1"/>
</dbReference>
<feature type="compositionally biased region" description="Low complexity" evidence="11">
    <location>
        <begin position="605"/>
        <end position="616"/>
    </location>
</feature>
<feature type="region of interest" description="Disordered" evidence="11">
    <location>
        <begin position="1440"/>
        <end position="1470"/>
    </location>
</feature>
<feature type="compositionally biased region" description="Low complexity" evidence="11">
    <location>
        <begin position="1590"/>
        <end position="1600"/>
    </location>
</feature>
<dbReference type="PANTHER" id="PTHR31001:SF40">
    <property type="entry name" value="ZN(II)2CYS6 TRANSCRIPTION FACTOR (EUROFUNG)"/>
    <property type="match status" value="1"/>
</dbReference>
<dbReference type="Gene3D" id="4.10.240.10">
    <property type="entry name" value="Zn(2)-C6 fungal-type DNA-binding domain"/>
    <property type="match status" value="1"/>
</dbReference>
<feature type="domain" description="Zn(2)-C6 fungal-type" evidence="12">
    <location>
        <begin position="1611"/>
        <end position="1640"/>
    </location>
</feature>
<dbReference type="PANTHER" id="PTHR31001">
    <property type="entry name" value="UNCHARACTERIZED TRANSCRIPTIONAL REGULATORY PROTEIN"/>
    <property type="match status" value="1"/>
</dbReference>
<feature type="region of interest" description="Disordered" evidence="11">
    <location>
        <begin position="1501"/>
        <end position="1553"/>
    </location>
</feature>
<feature type="compositionally biased region" description="Polar residues" evidence="11">
    <location>
        <begin position="671"/>
        <end position="683"/>
    </location>
</feature>
<gene>
    <name evidence="13" type="ORF">A7D00_3259</name>
</gene>
<dbReference type="GO" id="GO:0006351">
    <property type="term" value="P:DNA-templated transcription"/>
    <property type="evidence" value="ECO:0007669"/>
    <property type="project" value="InterPro"/>
</dbReference>
<keyword evidence="6" id="KW-0238">DNA-binding</keyword>
<evidence type="ECO:0000256" key="9">
    <source>
        <dbReference type="ARBA" id="ARBA00031692"/>
    </source>
</evidence>
<dbReference type="GO" id="GO:0000981">
    <property type="term" value="F:DNA-binding transcription factor activity, RNA polymerase II-specific"/>
    <property type="evidence" value="ECO:0007669"/>
    <property type="project" value="InterPro"/>
</dbReference>
<dbReference type="InterPro" id="IPR050613">
    <property type="entry name" value="Sec_Metabolite_Reg"/>
</dbReference>
<dbReference type="CDD" id="cd12148">
    <property type="entry name" value="fungal_TF_MHR"/>
    <property type="match status" value="1"/>
</dbReference>
<comment type="function">
    <text evidence="10">Transcription factor that specifically regulates the neosartoricin B biosynthesis gene cluster.</text>
</comment>
<evidence type="ECO:0000256" key="11">
    <source>
        <dbReference type="SAM" id="MobiDB-lite"/>
    </source>
</evidence>
<feature type="region of interest" description="Disordered" evidence="11">
    <location>
        <begin position="451"/>
        <end position="559"/>
    </location>
</feature>
<feature type="compositionally biased region" description="Low complexity" evidence="11">
    <location>
        <begin position="1501"/>
        <end position="1529"/>
    </location>
</feature>
<evidence type="ECO:0000313" key="14">
    <source>
        <dbReference type="Proteomes" id="UP000243519"/>
    </source>
</evidence>
<evidence type="ECO:0000256" key="7">
    <source>
        <dbReference type="ARBA" id="ARBA00023163"/>
    </source>
</evidence>
<feature type="region of interest" description="Disordered" evidence="11">
    <location>
        <begin position="1053"/>
        <end position="1072"/>
    </location>
</feature>
<feature type="compositionally biased region" description="Polar residues" evidence="11">
    <location>
        <begin position="1580"/>
        <end position="1589"/>
    </location>
</feature>
<dbReference type="InterPro" id="IPR015943">
    <property type="entry name" value="WD40/YVTN_repeat-like_dom_sf"/>
</dbReference>
<dbReference type="Gene3D" id="2.130.10.10">
    <property type="entry name" value="YVTN repeat-like/Quinoprotein amine dehydrogenase"/>
    <property type="match status" value="1"/>
</dbReference>
<feature type="compositionally biased region" description="Polar residues" evidence="11">
    <location>
        <begin position="1376"/>
        <end position="1388"/>
    </location>
</feature>
<dbReference type="SMART" id="SM00906">
    <property type="entry name" value="Fungal_trans"/>
    <property type="match status" value="1"/>
</dbReference>
<feature type="compositionally biased region" description="Basic and acidic residues" evidence="11">
    <location>
        <begin position="895"/>
        <end position="907"/>
    </location>
</feature>
<feature type="region of interest" description="Disordered" evidence="11">
    <location>
        <begin position="602"/>
        <end position="1039"/>
    </location>
</feature>
<evidence type="ECO:0000259" key="12">
    <source>
        <dbReference type="PROSITE" id="PS50048"/>
    </source>
</evidence>
<evidence type="ECO:0000256" key="8">
    <source>
        <dbReference type="ARBA" id="ARBA00023242"/>
    </source>
</evidence>
<dbReference type="InterPro" id="IPR007219">
    <property type="entry name" value="XnlR_reg_dom"/>
</dbReference>
<feature type="compositionally biased region" description="Polar residues" evidence="11">
    <location>
        <begin position="1539"/>
        <end position="1553"/>
    </location>
</feature>
<protein>
    <recommendedName>
        <fullName evidence="2">C6 finger domain transcription factor nscR</fullName>
    </recommendedName>
    <alternativeName>
        <fullName evidence="9">Neosartiricin B biosynthesis protein R</fullName>
    </alternativeName>
</protein>
<keyword evidence="5" id="KW-0805">Transcription regulation</keyword>
<organism evidence="13 14">
    <name type="scientific">Trichophyton violaceum</name>
    <dbReference type="NCBI Taxonomy" id="34388"/>
    <lineage>
        <taxon>Eukaryota</taxon>
        <taxon>Fungi</taxon>
        <taxon>Dikarya</taxon>
        <taxon>Ascomycota</taxon>
        <taxon>Pezizomycotina</taxon>
        <taxon>Eurotiomycetes</taxon>
        <taxon>Eurotiomycetidae</taxon>
        <taxon>Onygenales</taxon>
        <taxon>Arthrodermataceae</taxon>
        <taxon>Trichophyton</taxon>
    </lineage>
</organism>
<evidence type="ECO:0000256" key="3">
    <source>
        <dbReference type="ARBA" id="ARBA00022448"/>
    </source>
</evidence>
<feature type="compositionally biased region" description="Polar residues" evidence="11">
    <location>
        <begin position="451"/>
        <end position="473"/>
    </location>
</feature>
<dbReference type="OrthoDB" id="248320at2759"/>
<dbReference type="SUPFAM" id="SSF57701">
    <property type="entry name" value="Zn2/Cys6 DNA-binding domain"/>
    <property type="match status" value="1"/>
</dbReference>
<dbReference type="InterPro" id="IPR001138">
    <property type="entry name" value="Zn2Cys6_DnaBD"/>
</dbReference>
<reference evidence="13 14" key="1">
    <citation type="submission" date="2016-05" db="EMBL/GenBank/DDBJ databases">
        <title>Genome sequencing of Trichophyton violaceum CMCC(F)T3l isolated from hair.</title>
        <authorList>
            <person name="Zhan P."/>
            <person name="Tao Y."/>
            <person name="Liu W."/>
        </authorList>
    </citation>
    <scope>NUCLEOTIDE SEQUENCE [LARGE SCALE GENOMIC DNA]</scope>
    <source>
        <strain evidence="14">CMCC(F)T3l</strain>
    </source>
</reference>
<dbReference type="InterPro" id="IPR036864">
    <property type="entry name" value="Zn2-C6_fun-type_DNA-bd_sf"/>
</dbReference>
<feature type="compositionally biased region" description="Polar residues" evidence="11">
    <location>
        <begin position="1461"/>
        <end position="1470"/>
    </location>
</feature>
<feature type="region of interest" description="Disordered" evidence="11">
    <location>
        <begin position="2302"/>
        <end position="2462"/>
    </location>
</feature>
<name>A0A178FIG2_TRIVO</name>
<evidence type="ECO:0000256" key="5">
    <source>
        <dbReference type="ARBA" id="ARBA00023015"/>
    </source>
</evidence>
<keyword evidence="8" id="KW-0539">Nucleus</keyword>
<keyword evidence="3" id="KW-0813">Transport</keyword>
<dbReference type="PROSITE" id="PS50048">
    <property type="entry name" value="ZN2_CY6_FUNGAL_2"/>
    <property type="match status" value="1"/>
</dbReference>
<comment type="subcellular location">
    <subcellularLocation>
        <location evidence="1">Nucleus</location>
    </subcellularLocation>
</comment>
<dbReference type="Pfam" id="PF00172">
    <property type="entry name" value="Zn_clus"/>
    <property type="match status" value="1"/>
</dbReference>
<keyword evidence="7" id="KW-0804">Transcription</keyword>
<evidence type="ECO:0000256" key="4">
    <source>
        <dbReference type="ARBA" id="ARBA00022723"/>
    </source>
</evidence>
<dbReference type="SMART" id="SM00066">
    <property type="entry name" value="GAL4"/>
    <property type="match status" value="1"/>
</dbReference>
<dbReference type="SUPFAM" id="SSF117289">
    <property type="entry name" value="Nucleoporin domain"/>
    <property type="match status" value="1"/>
</dbReference>
<keyword evidence="14" id="KW-1185">Reference proteome</keyword>
<feature type="compositionally biased region" description="Polar residues" evidence="11">
    <location>
        <begin position="2319"/>
        <end position="2358"/>
    </location>
</feature>
<feature type="region of interest" description="Disordered" evidence="11">
    <location>
        <begin position="1369"/>
        <end position="1388"/>
    </location>
</feature>
<dbReference type="CDD" id="cd00067">
    <property type="entry name" value="GAL4"/>
    <property type="match status" value="1"/>
</dbReference>
<dbReference type="PROSITE" id="PS00463">
    <property type="entry name" value="ZN2_CY6_FUNGAL_1"/>
    <property type="match status" value="1"/>
</dbReference>
<comment type="caution">
    <text evidence="13">The sequence shown here is derived from an EMBL/GenBank/DDBJ whole genome shotgun (WGS) entry which is preliminary data.</text>
</comment>
<feature type="compositionally biased region" description="Basic and acidic residues" evidence="11">
    <location>
        <begin position="1061"/>
        <end position="1072"/>
    </location>
</feature>
<dbReference type="GO" id="GO:0005634">
    <property type="term" value="C:nucleus"/>
    <property type="evidence" value="ECO:0007669"/>
    <property type="project" value="UniProtKB-SubCell"/>
</dbReference>
<evidence type="ECO:0000256" key="1">
    <source>
        <dbReference type="ARBA" id="ARBA00004123"/>
    </source>
</evidence>
<evidence type="ECO:0000256" key="2">
    <source>
        <dbReference type="ARBA" id="ARBA00018346"/>
    </source>
</evidence>
<feature type="compositionally biased region" description="Low complexity" evidence="11">
    <location>
        <begin position="2406"/>
        <end position="2420"/>
    </location>
</feature>
<dbReference type="GO" id="GO:0008270">
    <property type="term" value="F:zinc ion binding"/>
    <property type="evidence" value="ECO:0007669"/>
    <property type="project" value="InterPro"/>
</dbReference>
<keyword evidence="4" id="KW-0479">Metal-binding</keyword>
<dbReference type="EMBL" id="LHPN01000004">
    <property type="protein sequence ID" value="OAL72261.1"/>
    <property type="molecule type" value="Genomic_DNA"/>
</dbReference>
<feature type="compositionally biased region" description="Polar residues" evidence="11">
    <location>
        <begin position="2368"/>
        <end position="2405"/>
    </location>
</feature>
<feature type="region of interest" description="Disordered" evidence="11">
    <location>
        <begin position="1566"/>
        <end position="1603"/>
    </location>
</feature>
<dbReference type="GO" id="GO:0003677">
    <property type="term" value="F:DNA binding"/>
    <property type="evidence" value="ECO:0007669"/>
    <property type="project" value="UniProtKB-KW"/>
</dbReference>
<feature type="compositionally biased region" description="Gly residues" evidence="11">
    <location>
        <begin position="1568"/>
        <end position="1577"/>
    </location>
</feature>
<sequence>MAFSFGSGSSQAAGGKVTTGAELQEIETQQIGFLSIGHNAKLKLLPTPWPEDSLPAPTSSLLSVTSIKGLLAAAGPEGIAIARTDSVRKAYASEPVDGSDVRTFQPELQIPLPKRASHLAFSADGSALVVAVEGGDALAIYDVSGLLQGRTQPTATLNINGATLRALAANPNPDTSELFAAVTINGELLIANLKTNQLVSSSAGPVLKSGVSSVCWSNKGTQLVAGLGDGNAYQVKPDGEKQADIPRAPEIGSDHHVSTILWLANHVFFVVYTPTNMPDGPPSASNYYIATRKPPDQYEFRKLPEVSPPFGLARHPAYQFTARMRDFEPHLKEALIIASTASTDIGLITQSTADGVPTFATLTMADDSRRAVLPMTEDMNDTSPIGMCLDLSSRDSVISPVPGDEEIKESSSPLPALLVLTNDGMLSSWWFVHTESIKQQKPYSGLVALNSRGQQSRPQVTSAQPAVTTTTPAKSPFGQAGFGQPTVGKPATPSFGMSSTLGMQSKPAFGSPSPLGSFSQTPGGSSTTPGFGSTTPQTSGGISFGSPGNLGSNSPAFGQTGALGAGRSLFGQPSIGSGGLTTGSGFANIAGGGFGSFASSGGGFASAAQTAAPGASPFGKPTLTESPFGKPSSKESPFGRPASTESPFAKASSNDNPFAKAGQPLFGEPSAPSTTTPPFGQQVKNEKPPTGFGLGTGGFTVGSTMKPDTSAAMDEDKPEPSSGSLSMSAAFGDMLGGMKSNIPKLATPKAAESSISSTPTSAPPASIFSSHKQTQSQDQKAPLFSNLFNAPPQQEKPPPTAKTTTPTGSFSMIPVAKKAPSTPGEPIHSPATIRAETPKETPRATPPTPLAKAVKAPLPPESTSKLSYAPGDTSASSSGVSRTSIEDAPLPPDFVKPKKEEAPKEATDVSLPAESEEGDADFEDSGEDVGHDLSPTDEAADHRVQSLKTSPESSFGGAPDKSPMSDLFTKGSTSELKTGGGNPLFGEISKPIFPPPTFPEPRHRLSPRSPSPVRSRSGHMLARADGLRSTSAPSAPDRAITRRKATLEGSMLARQVSPSRDLGEDQAKAKREAEKLAAETQPLCEDDEDEQLRADLARPISPSPSLDPFLPHQGYTGESMKPGIPGQIELLFRDINTMIDTLGINSRSLSSFLLYEESAKENDYKRWLRTLRSDKCSDLLNERQLLSEVDKLRVGVDALDEALQKGRIEGVQEMFDQCQQLISKDLVTLRGQFANIQRTLDAHTDSIAIASAPLTPEQAALQQDLRKAATDTRSKVADLERDITIFRAKIADASRLAGVDGDRKMARPTVDAVTSTISTMTNMAERKSGDVDVLEAQLRRMGIDVSASPAPGRSREASPFLTPAKKAAAGRFPITPGSQSSQDGYGRSVYQTPESAAAQRFRSSLLGRSSSVQGTNTPDMVVSEDLESWRTKTARRKEVVGHLRSSLNPRETDLSSLAEYQPTNVRQKQYQTPFRPQKQGAYRVFLHGQIDTLSMDPLGYSSSHLHPNSSSAPAASHSPSPTPSIHLSPAGLHRVPTVGGSSNITEDASNGSQQYQQYLSGASTWGGQDVGKTGGDDGSYQGSATTTVSKKQPQQQTATTKIRRRNRMITSCLECRRRKLKCDRLHPCTNCSKFKRHCLFLSPTTDALSRMKLMELKEKMGSLELVLEQDVAARQTGQAGHDDSSSRINVANTSAPVSGFVPGVIEHTRNDRKPEGTFDLDTLEILDNLEHDKGDPVPDDEKYLRPTPLAVMDAAYDDDADDDTFDIGFKLGKMRMTDRLGGFFRPRIADEISVVLKEPKVSNGVTDTSLNTPVRVPEMKPPRLRDLMPEGQESCFHPGPTYIAPHSDFFFGGGRRTSLADFLPTRNASDRLLEQYWVSVDPVAKILHRPTFERQYWEFWSDVSKSLEPPYSLQAAVFAVLFTAVASMQEHLVLSTFGVAQKKLIENFQLGTEMALGKAHFLKTTKTQTLQALVMYMIPMCRNEVSRTHSALVGTAIRLAECMGIHRDPEEYGHGPVETHIRRMIWYQLCFLDLRTSESQGPRQAIRREDYSTKFPLNVDDADFLQHRGSRLTDMPKFTDMTFTRIRIECHELHRLVYVDRMKLETNSISLTRVLGKIEAFRRATYAKYGPLIYVSNPKPIQRAAQLVLSILICRSYTAVLHRYHNSVSVRIPDRLRQIIITACTQILEDAIELETAPDLQPWAWYSGAFNQYHVAFLILMEVWAYPMRKEADRIWRCLDYVFETPSTPAIPDTAGKNARHQLIMQRDRKARLILEQLRDRMEAYREMRKLRVPISMADTKVLRMKPEVGTSREPSPPQTTDQTSASSSLQWGPQYTSQPPESQTAPAPSTQPVNPSRVSPPRMFSHEQYQLQSQQGRRLSPASLMQQYQHGQPSYQRLQPQPQHSSVLSPTSSSYSPSPSYNPTFQHQGYTPDYSTRMPGRDSLDSGTGSEDSGMGRLWFASGVDNTNTGAGLAPPLNSVPQRPSAITAKLNNTEEDLPMLDIDWNEWDKLFPPDINNGELNLPPLSPMVGPTDTTASLDNLSSLAETTNSNYSTYPSSNS</sequence>
<proteinExistence type="predicted"/>
<evidence type="ECO:0000313" key="13">
    <source>
        <dbReference type="EMBL" id="OAL72261.1"/>
    </source>
</evidence>
<dbReference type="Pfam" id="PF16755">
    <property type="entry name" value="Beta-prop_NUP159_NUP214"/>
    <property type="match status" value="1"/>
</dbReference>
<feature type="compositionally biased region" description="Polar residues" evidence="11">
    <location>
        <begin position="643"/>
        <end position="656"/>
    </location>
</feature>
<feature type="compositionally biased region" description="Low complexity" evidence="11">
    <location>
        <begin position="753"/>
        <end position="770"/>
    </location>
</feature>
<dbReference type="Proteomes" id="UP000243519">
    <property type="component" value="Unassembled WGS sequence"/>
</dbReference>
<accession>A0A178FIG2</accession>
<dbReference type="FunFam" id="2.130.10.10:FF:000645">
    <property type="entry name" value="Putative nuclear pore complex subunit Nup159"/>
    <property type="match status" value="1"/>
</dbReference>
<feature type="compositionally biased region" description="Low complexity" evidence="11">
    <location>
        <begin position="516"/>
        <end position="541"/>
    </location>
</feature>